<reference evidence="2" key="1">
    <citation type="submission" date="2017-08" db="EMBL/GenBank/DDBJ databases">
        <title>Assembly of the North American Bullfrog Genome.</title>
        <authorList>
            <person name="Warren R.L."/>
            <person name="Vandervalk B.P."/>
            <person name="Kucuk E."/>
            <person name="Birol I."/>
            <person name="Helbing C."/>
            <person name="Pandoh P."/>
            <person name="Behsaz B."/>
            <person name="Mohamadi H."/>
            <person name="Chu J."/>
            <person name="Jackman S."/>
            <person name="Hammond S.A."/>
            <person name="Veldhoen N."/>
            <person name="Kirk H."/>
            <person name="Zhao Y."/>
            <person name="Coope R."/>
            <person name="Pleasance S."/>
            <person name="Moore R."/>
            <person name="Holt R."/>
        </authorList>
    </citation>
    <scope>NUCLEOTIDE SEQUENCE</scope>
    <source>
        <strain evidence="2">Bruno</strain>
        <tissue evidence="2">Liver</tissue>
    </source>
</reference>
<gene>
    <name evidence="2" type="ORF">AB205_0183340</name>
</gene>
<evidence type="ECO:0008006" key="3">
    <source>
        <dbReference type="Google" id="ProtNLM"/>
    </source>
</evidence>
<proteinExistence type="predicted"/>
<feature type="transmembrane region" description="Helical" evidence="1">
    <location>
        <begin position="151"/>
        <end position="172"/>
    </location>
</feature>
<evidence type="ECO:0000313" key="2">
    <source>
        <dbReference type="EMBL" id="PIN99525.1"/>
    </source>
</evidence>
<accession>A0A2G9P865</accession>
<evidence type="ECO:0000256" key="1">
    <source>
        <dbReference type="SAM" id="Phobius"/>
    </source>
</evidence>
<feature type="non-terminal residue" evidence="2">
    <location>
        <position position="1"/>
    </location>
</feature>
<name>A0A2G9P865_AQUCT</name>
<protein>
    <recommendedName>
        <fullName evidence="3">FRAS1 protein</fullName>
    </recommendedName>
</protein>
<dbReference type="OrthoDB" id="430044at2759"/>
<dbReference type="AlphaFoldDB" id="A0A2G9P865"/>
<sequence>NKQLVCYLLQFLQDRNQPEVTDKYFHDVPFEAGFASDQPDFHAMGGMPGVDGFTMKVDALYKVETGHQWYLQVIYIIGPETMAGPRVQRSLTYQLRRGRRDLVDKNGQLTLDDSLIYDNEGDQVKNGTNMKTLSLEVETAATAASQTGASIGSAFAAIMLLMLVFLSVCLIVQKCRKNKKKKPPKDATEEYPLNTKVDASRKNIERVEKNLNRQHCTVRNVNLLSESKDSYEVKGVKIKQMNFEVKVHNNLHDGTEV</sequence>
<keyword evidence="1" id="KW-0472">Membrane</keyword>
<organism evidence="2">
    <name type="scientific">Aquarana catesbeiana</name>
    <name type="common">American bullfrog</name>
    <name type="synonym">Rana catesbeiana</name>
    <dbReference type="NCBI Taxonomy" id="8400"/>
    <lineage>
        <taxon>Eukaryota</taxon>
        <taxon>Metazoa</taxon>
        <taxon>Chordata</taxon>
        <taxon>Craniata</taxon>
        <taxon>Vertebrata</taxon>
        <taxon>Euteleostomi</taxon>
        <taxon>Amphibia</taxon>
        <taxon>Batrachia</taxon>
        <taxon>Anura</taxon>
        <taxon>Neobatrachia</taxon>
        <taxon>Ranoidea</taxon>
        <taxon>Ranidae</taxon>
        <taxon>Aquarana</taxon>
    </lineage>
</organism>
<keyword evidence="1" id="KW-0812">Transmembrane</keyword>
<keyword evidence="1" id="KW-1133">Transmembrane helix</keyword>
<dbReference type="EMBL" id="KV922566">
    <property type="protein sequence ID" value="PIN99525.1"/>
    <property type="molecule type" value="Genomic_DNA"/>
</dbReference>